<sequence>MTNNRKSNVSGSISDKQAVRKNLSREFDHEFANEPLTAAERLNNKKTKKRQ</sequence>
<evidence type="ECO:0000313" key="4">
    <source>
        <dbReference type="Proteomes" id="UP000030416"/>
    </source>
</evidence>
<feature type="region of interest" description="Disordered" evidence="2">
    <location>
        <begin position="1"/>
        <end position="51"/>
    </location>
</feature>
<evidence type="ECO:0000256" key="2">
    <source>
        <dbReference type="SAM" id="MobiDB-lite"/>
    </source>
</evidence>
<dbReference type="Proteomes" id="UP000030416">
    <property type="component" value="Unassembled WGS sequence"/>
</dbReference>
<dbReference type="InterPro" id="IPR012613">
    <property type="entry name" value="SASP_SspO"/>
</dbReference>
<name>A0A0A3I8H5_9BACL</name>
<dbReference type="GO" id="GO:0042601">
    <property type="term" value="C:endospore-forming forespore"/>
    <property type="evidence" value="ECO:0007669"/>
    <property type="project" value="InterPro"/>
</dbReference>
<evidence type="ECO:0000256" key="1">
    <source>
        <dbReference type="ARBA" id="ARBA00022969"/>
    </source>
</evidence>
<dbReference type="GO" id="GO:0030436">
    <property type="term" value="P:asexual sporulation"/>
    <property type="evidence" value="ECO:0007669"/>
    <property type="project" value="InterPro"/>
</dbReference>
<reference evidence="3 4" key="1">
    <citation type="submission" date="2014-02" db="EMBL/GenBank/DDBJ databases">
        <title>Draft genome sequence of Lysinibacillus manganicus DSM 26584T.</title>
        <authorList>
            <person name="Zhang F."/>
            <person name="Wang G."/>
            <person name="Zhang L."/>
        </authorList>
    </citation>
    <scope>NUCLEOTIDE SEQUENCE [LARGE SCALE GENOMIC DNA]</scope>
    <source>
        <strain evidence="3 4">DSM 26584</strain>
    </source>
</reference>
<keyword evidence="1" id="KW-0749">Sporulation</keyword>
<gene>
    <name evidence="3" type="ORF">CD29_08615</name>
</gene>
<organism evidence="3 4">
    <name type="scientific">Ureibacillus manganicus DSM 26584</name>
    <dbReference type="NCBI Taxonomy" id="1384049"/>
    <lineage>
        <taxon>Bacteria</taxon>
        <taxon>Bacillati</taxon>
        <taxon>Bacillota</taxon>
        <taxon>Bacilli</taxon>
        <taxon>Bacillales</taxon>
        <taxon>Caryophanaceae</taxon>
        <taxon>Ureibacillus</taxon>
    </lineage>
</organism>
<dbReference type="eggNOG" id="ENOG5033EFU">
    <property type="taxonomic scope" value="Bacteria"/>
</dbReference>
<dbReference type="RefSeq" id="WP_036185254.1">
    <property type="nucleotide sequence ID" value="NZ_AVDA01000008.1"/>
</dbReference>
<protein>
    <submittedName>
        <fullName evidence="3">Spore protein O</fullName>
    </submittedName>
</protein>
<dbReference type="GO" id="GO:0030435">
    <property type="term" value="P:sporulation resulting in formation of a cellular spore"/>
    <property type="evidence" value="ECO:0007669"/>
    <property type="project" value="UniProtKB-KW"/>
</dbReference>
<feature type="compositionally biased region" description="Basic and acidic residues" evidence="2">
    <location>
        <begin position="23"/>
        <end position="32"/>
    </location>
</feature>
<dbReference type="NCBIfam" id="TIGR02864">
    <property type="entry name" value="spore_sspO"/>
    <property type="match status" value="1"/>
</dbReference>
<accession>A0A0A3I8H5</accession>
<evidence type="ECO:0000313" key="3">
    <source>
        <dbReference type="EMBL" id="KGR79058.1"/>
    </source>
</evidence>
<dbReference type="AlphaFoldDB" id="A0A0A3I8H5"/>
<feature type="compositionally biased region" description="Polar residues" evidence="2">
    <location>
        <begin position="1"/>
        <end position="15"/>
    </location>
</feature>
<dbReference type="Pfam" id="PF08175">
    <property type="entry name" value="SspO"/>
    <property type="match status" value="1"/>
</dbReference>
<comment type="caution">
    <text evidence="3">The sequence shown here is derived from an EMBL/GenBank/DDBJ whole genome shotgun (WGS) entry which is preliminary data.</text>
</comment>
<keyword evidence="4" id="KW-1185">Reference proteome</keyword>
<dbReference type="EMBL" id="JPVN01000008">
    <property type="protein sequence ID" value="KGR79058.1"/>
    <property type="molecule type" value="Genomic_DNA"/>
</dbReference>
<proteinExistence type="predicted"/>